<accession>A0A183BNK9</accession>
<evidence type="ECO:0000313" key="3">
    <source>
        <dbReference type="WBParaSite" id="GPLIN_000219500"/>
    </source>
</evidence>
<keyword evidence="1" id="KW-0732">Signal</keyword>
<dbReference type="AlphaFoldDB" id="A0A183BNK9"/>
<sequence length="85" mass="9844">MLSSAIIFLLVVGNIDRTMSLDLVDGLVWLHSFEKNFYKPDERVIKRDQSEIDTWMLDNACTLQGNDLPRPVFAFDEIGFPSQFY</sequence>
<feature type="signal peptide" evidence="1">
    <location>
        <begin position="1"/>
        <end position="20"/>
    </location>
</feature>
<reference evidence="2" key="2">
    <citation type="submission" date="2014-05" db="EMBL/GenBank/DDBJ databases">
        <title>The genome and life-stage specific transcriptomes of Globodera pallida elucidate key aspects of plant parasitism by a cyst nematode.</title>
        <authorList>
            <person name="Cotton J.A."/>
            <person name="Lilley C.J."/>
            <person name="Jones L.M."/>
            <person name="Kikuchi T."/>
            <person name="Reid A.J."/>
            <person name="Thorpe P."/>
            <person name="Tsai I.J."/>
            <person name="Beasley H."/>
            <person name="Blok V."/>
            <person name="Cock P.J.A."/>
            <person name="Van den Akker S.E."/>
            <person name="Holroyd N."/>
            <person name="Hunt M."/>
            <person name="Mantelin S."/>
            <person name="Naghra H."/>
            <person name="Pain A."/>
            <person name="Palomares-Rius J.E."/>
            <person name="Zarowiecki M."/>
            <person name="Berriman M."/>
            <person name="Jones J.T."/>
            <person name="Urwin P.E."/>
        </authorList>
    </citation>
    <scope>NUCLEOTIDE SEQUENCE [LARGE SCALE GENOMIC DNA]</scope>
    <source>
        <strain evidence="2">Lindley</strain>
    </source>
</reference>
<reference evidence="2" key="1">
    <citation type="submission" date="2013-12" db="EMBL/GenBank/DDBJ databases">
        <authorList>
            <person name="Aslett M."/>
        </authorList>
    </citation>
    <scope>NUCLEOTIDE SEQUENCE [LARGE SCALE GENOMIC DNA]</scope>
    <source>
        <strain evidence="2">Lindley</strain>
    </source>
</reference>
<name>A0A183BNK9_GLOPA</name>
<keyword evidence="2" id="KW-1185">Reference proteome</keyword>
<evidence type="ECO:0000256" key="1">
    <source>
        <dbReference type="SAM" id="SignalP"/>
    </source>
</evidence>
<dbReference type="Proteomes" id="UP000050741">
    <property type="component" value="Unassembled WGS sequence"/>
</dbReference>
<organism evidence="2 3">
    <name type="scientific">Globodera pallida</name>
    <name type="common">Potato cyst nematode worm</name>
    <name type="synonym">Heterodera pallida</name>
    <dbReference type="NCBI Taxonomy" id="36090"/>
    <lineage>
        <taxon>Eukaryota</taxon>
        <taxon>Metazoa</taxon>
        <taxon>Ecdysozoa</taxon>
        <taxon>Nematoda</taxon>
        <taxon>Chromadorea</taxon>
        <taxon>Rhabditida</taxon>
        <taxon>Tylenchina</taxon>
        <taxon>Tylenchomorpha</taxon>
        <taxon>Tylenchoidea</taxon>
        <taxon>Heteroderidae</taxon>
        <taxon>Heteroderinae</taxon>
        <taxon>Globodera</taxon>
    </lineage>
</organism>
<protein>
    <submittedName>
        <fullName evidence="3">DDE_3 domain-containing protein</fullName>
    </submittedName>
</protein>
<proteinExistence type="predicted"/>
<reference evidence="3" key="3">
    <citation type="submission" date="2016-06" db="UniProtKB">
        <authorList>
            <consortium name="WormBaseParasite"/>
        </authorList>
    </citation>
    <scope>IDENTIFICATION</scope>
</reference>
<evidence type="ECO:0000313" key="2">
    <source>
        <dbReference type="Proteomes" id="UP000050741"/>
    </source>
</evidence>
<dbReference type="WBParaSite" id="GPLIN_000219500">
    <property type="protein sequence ID" value="GPLIN_000219500"/>
    <property type="gene ID" value="GPLIN_000219500"/>
</dbReference>
<feature type="chain" id="PRO_5008146418" evidence="1">
    <location>
        <begin position="21"/>
        <end position="85"/>
    </location>
</feature>